<protein>
    <submittedName>
        <fullName evidence="1">Uncharacterized protein</fullName>
    </submittedName>
</protein>
<reference evidence="1 2" key="1">
    <citation type="submission" date="2019-08" db="EMBL/GenBank/DDBJ databases">
        <authorList>
            <person name="Liang Q."/>
        </authorList>
    </citation>
    <scope>NUCLEOTIDE SEQUENCE [LARGE SCALE GENOMIC DNA]</scope>
    <source>
        <strain evidence="1 2">V1718</strain>
    </source>
</reference>
<accession>A0A5B8XYC3</accession>
<gene>
    <name evidence="1" type="ORF">FRD01_14535</name>
</gene>
<proteinExistence type="predicted"/>
<evidence type="ECO:0000313" key="2">
    <source>
        <dbReference type="Proteomes" id="UP000321595"/>
    </source>
</evidence>
<dbReference type="KEGG" id="bbae:FRD01_14535"/>
<dbReference type="AlphaFoldDB" id="A0A5B8XYC3"/>
<sequence>MTEYRQHEDVREEEHQRIRAICMERFEYYFDPFNDQLELLNTLEREFPDIDPEWLEDYMIDAYSDRDYETRNSYSVMEWSGGEGFSGPVGEVVAIKEVEKDYLVIAYTEGSPGYSEMARYRKREFDALSKEDQSVLLLSFIRALSRDGDVFEEGMFTIDFKRILKKEADVLFKAMGVKGDSIGFYELEGNLNIEGELEDALSAINARAAAVKIEVLLI</sequence>
<keyword evidence="2" id="KW-1185">Reference proteome</keyword>
<dbReference type="RefSeq" id="WP_146960845.1">
    <property type="nucleotide sequence ID" value="NZ_CP042467.1"/>
</dbReference>
<evidence type="ECO:0000313" key="1">
    <source>
        <dbReference type="EMBL" id="QED28429.1"/>
    </source>
</evidence>
<organism evidence="1 2">
    <name type="scientific">Microvenator marinus</name>
    <dbReference type="NCBI Taxonomy" id="2600177"/>
    <lineage>
        <taxon>Bacteria</taxon>
        <taxon>Deltaproteobacteria</taxon>
        <taxon>Bradymonadales</taxon>
        <taxon>Microvenatoraceae</taxon>
        <taxon>Microvenator</taxon>
    </lineage>
</organism>
<dbReference type="Proteomes" id="UP000321595">
    <property type="component" value="Chromosome"/>
</dbReference>
<name>A0A5B8XYC3_9DELT</name>
<dbReference type="EMBL" id="CP042467">
    <property type="protein sequence ID" value="QED28429.1"/>
    <property type="molecule type" value="Genomic_DNA"/>
</dbReference>